<organism evidence="4 5">
    <name type="scientific">Pseudoalteromonas viridis</name>
    <dbReference type="NCBI Taxonomy" id="339617"/>
    <lineage>
        <taxon>Bacteria</taxon>
        <taxon>Pseudomonadati</taxon>
        <taxon>Pseudomonadota</taxon>
        <taxon>Gammaproteobacteria</taxon>
        <taxon>Alteromonadales</taxon>
        <taxon>Pseudoalteromonadaceae</taxon>
        <taxon>Pseudoalteromonas</taxon>
    </lineage>
</organism>
<dbReference type="CDD" id="cd07561">
    <property type="entry name" value="Peptidase_S41_CPP_like"/>
    <property type="match status" value="1"/>
</dbReference>
<proteinExistence type="predicted"/>
<dbReference type="Pfam" id="PF03572">
    <property type="entry name" value="Peptidase_S41"/>
    <property type="match status" value="1"/>
</dbReference>
<feature type="compositionally biased region" description="Gly residues" evidence="1">
    <location>
        <begin position="50"/>
        <end position="60"/>
    </location>
</feature>
<dbReference type="RefSeq" id="WP_209052865.1">
    <property type="nucleotide sequence ID" value="NZ_CP072425.1"/>
</dbReference>
<dbReference type="Gene3D" id="3.30.750.170">
    <property type="match status" value="1"/>
</dbReference>
<feature type="signal peptide" evidence="2">
    <location>
        <begin position="1"/>
        <end position="21"/>
    </location>
</feature>
<dbReference type="InterPro" id="IPR029045">
    <property type="entry name" value="ClpP/crotonase-like_dom_sf"/>
</dbReference>
<feature type="compositionally biased region" description="Low complexity" evidence="1">
    <location>
        <begin position="30"/>
        <end position="49"/>
    </location>
</feature>
<dbReference type="PANTHER" id="PTHR32060">
    <property type="entry name" value="TAIL-SPECIFIC PROTEASE"/>
    <property type="match status" value="1"/>
</dbReference>
<dbReference type="InterPro" id="IPR036034">
    <property type="entry name" value="PDZ_sf"/>
</dbReference>
<dbReference type="PROSITE" id="PS50106">
    <property type="entry name" value="PDZ"/>
    <property type="match status" value="1"/>
</dbReference>
<sequence length="563" mass="60772">MMQFSNLYLAIGLALTLTALSGCGGGGTESGTSGNSGTVTTPDNNNNTGGNSGGDSGGNSGNDSVGGSTEPSWQAGVFPPATNFINFCATPRTGQDPYNNNQPYPDKAGTMMHEKMWLRSFSNETYLWYDEIADNNPSSFSTVASYFDQLKTTQRNADNSLKDEFHFSTTYESYQKERQSGVATSYGIHWSAIKTASPDRNFTIAYVEPNSPAAASGLRRGDRLVSIDGEDFIDGDNVTLFNEALFPSAPKAYTFVFRPVQGEDKSASMTAVDFEQTPVQNTKVISHGGKTFGYVQFNQFIPTAQAPLIAAFDTFKNRNVDELVLDMRYNGGGLVHSAAQLGYMVAGDSSLSRNFGVTTYNDKRQSDNRTYTFEPRRIDWTRNEFMNDTILPSLNLSKVYVLTTDDTASASEMVINGLRGIDIEVIQIGTTTRGKPYGFVPAPNCGMVYYTIQSKSANEKGFGDYANGFTPTPASQISGEAGLDAKVPGCQVSDDLSHALGDENEQLLASALHHSITGTCLVSEASGVSAKPDNSEHAEEHNAVTLPFKPLRHGAIHTALRGQ</sequence>
<keyword evidence="5" id="KW-1185">Reference proteome</keyword>
<dbReference type="PANTHER" id="PTHR32060:SF30">
    <property type="entry name" value="CARBOXY-TERMINAL PROCESSING PROTEASE CTPA"/>
    <property type="match status" value="1"/>
</dbReference>
<dbReference type="SUPFAM" id="SSF50156">
    <property type="entry name" value="PDZ domain-like"/>
    <property type="match status" value="1"/>
</dbReference>
<name>A0ABX7V5U3_9GAMM</name>
<reference evidence="4 5" key="1">
    <citation type="submission" date="2021-03" db="EMBL/GenBank/DDBJ databases">
        <title>Complete Genome of Pseudoalteromonas viridis Strain BBR56, a new biocontrol bacterial candidate.</title>
        <authorList>
            <person name="Handayani D.P."/>
            <person name="Isnansetyo A."/>
            <person name="Istiqomah I."/>
            <person name="Jumina J."/>
        </authorList>
    </citation>
    <scope>NUCLEOTIDE SEQUENCE [LARGE SCALE GENOMIC DNA]</scope>
    <source>
        <strain evidence="4 5">BBR56</strain>
    </source>
</reference>
<accession>A0ABX7V5U3</accession>
<dbReference type="InterPro" id="IPR001478">
    <property type="entry name" value="PDZ"/>
</dbReference>
<feature type="domain" description="PDZ" evidence="3">
    <location>
        <begin position="171"/>
        <end position="235"/>
    </location>
</feature>
<evidence type="ECO:0000256" key="2">
    <source>
        <dbReference type="SAM" id="SignalP"/>
    </source>
</evidence>
<evidence type="ECO:0000259" key="3">
    <source>
        <dbReference type="PROSITE" id="PS50106"/>
    </source>
</evidence>
<dbReference type="Gene3D" id="2.30.42.10">
    <property type="match status" value="1"/>
</dbReference>
<protein>
    <submittedName>
        <fullName evidence="4">PDZ domain-containing protein</fullName>
    </submittedName>
</protein>
<gene>
    <name evidence="4" type="ORF">J5X90_04110</name>
</gene>
<dbReference type="EMBL" id="CP072425">
    <property type="protein sequence ID" value="QTL36246.1"/>
    <property type="molecule type" value="Genomic_DNA"/>
</dbReference>
<evidence type="ECO:0000256" key="1">
    <source>
        <dbReference type="SAM" id="MobiDB-lite"/>
    </source>
</evidence>
<evidence type="ECO:0000313" key="4">
    <source>
        <dbReference type="EMBL" id="QTL36246.1"/>
    </source>
</evidence>
<dbReference type="SUPFAM" id="SSF52096">
    <property type="entry name" value="ClpP/crotonase"/>
    <property type="match status" value="1"/>
</dbReference>
<dbReference type="InterPro" id="IPR005151">
    <property type="entry name" value="Tail-specific_protease"/>
</dbReference>
<feature type="region of interest" description="Disordered" evidence="1">
    <location>
        <begin position="25"/>
        <end position="75"/>
    </location>
</feature>
<keyword evidence="2" id="KW-0732">Signal</keyword>
<dbReference type="InterPro" id="IPR041489">
    <property type="entry name" value="PDZ_6"/>
</dbReference>
<feature type="chain" id="PRO_5046286903" evidence="2">
    <location>
        <begin position="22"/>
        <end position="563"/>
    </location>
</feature>
<dbReference type="Proteomes" id="UP000665025">
    <property type="component" value="Chromosome 1"/>
</dbReference>
<dbReference type="Gene3D" id="3.90.226.10">
    <property type="entry name" value="2-enoyl-CoA Hydratase, Chain A, domain 1"/>
    <property type="match status" value="1"/>
</dbReference>
<evidence type="ECO:0000313" key="5">
    <source>
        <dbReference type="Proteomes" id="UP000665025"/>
    </source>
</evidence>
<dbReference type="Pfam" id="PF17820">
    <property type="entry name" value="PDZ_6"/>
    <property type="match status" value="1"/>
</dbReference>